<reference evidence="1" key="1">
    <citation type="submission" date="2022-06" db="EMBL/GenBank/DDBJ databases">
        <title>Sneathiella actinostolidae sp. nov., isolated from a sea anemonein the Western Pacific Ocean.</title>
        <authorList>
            <person name="Wei M.J."/>
        </authorList>
    </citation>
    <scope>NUCLEOTIDE SEQUENCE</scope>
    <source>
        <strain evidence="1">PHK-P5</strain>
    </source>
</reference>
<evidence type="ECO:0000313" key="1">
    <source>
        <dbReference type="EMBL" id="USG62763.1"/>
    </source>
</evidence>
<keyword evidence="2" id="KW-1185">Reference proteome</keyword>
<evidence type="ECO:0000313" key="2">
    <source>
        <dbReference type="Proteomes" id="UP001056291"/>
    </source>
</evidence>
<organism evidence="1 2">
    <name type="scientific">Sneathiella marina</name>
    <dbReference type="NCBI Taxonomy" id="2950108"/>
    <lineage>
        <taxon>Bacteria</taxon>
        <taxon>Pseudomonadati</taxon>
        <taxon>Pseudomonadota</taxon>
        <taxon>Alphaproteobacteria</taxon>
        <taxon>Sneathiellales</taxon>
        <taxon>Sneathiellaceae</taxon>
        <taxon>Sneathiella</taxon>
    </lineage>
</organism>
<dbReference type="RefSeq" id="WP_251936873.1">
    <property type="nucleotide sequence ID" value="NZ_CP098747.1"/>
</dbReference>
<dbReference type="Proteomes" id="UP001056291">
    <property type="component" value="Chromosome"/>
</dbReference>
<dbReference type="EMBL" id="CP098747">
    <property type="protein sequence ID" value="USG62763.1"/>
    <property type="molecule type" value="Genomic_DNA"/>
</dbReference>
<proteinExistence type="predicted"/>
<name>A0ABY4W6U9_9PROT</name>
<accession>A0ABY4W6U9</accession>
<protein>
    <submittedName>
        <fullName evidence="1">Uncharacterized protein</fullName>
    </submittedName>
</protein>
<sequence>MNFRKVSFFESKHCEIETHAVGEEMFHHIKILAPLGRAERIPIYEETLKLNNSPHYFCIVNNSQGHENTLSYDDMLFFSKMLTKGGITHFYNAVVTNDHRYLDTIKLTGAVSKLAGIISETVSTSNQEQAEAFIRGKIKETAGST</sequence>
<gene>
    <name evidence="1" type="ORF">NBZ79_07200</name>
</gene>